<proteinExistence type="predicted"/>
<dbReference type="RefSeq" id="WP_092698734.1">
    <property type="nucleotide sequence ID" value="NZ_FNQJ01000016.1"/>
</dbReference>
<organism evidence="3 4">
    <name type="scientific">Acidovorax soli</name>
    <dbReference type="NCBI Taxonomy" id="592050"/>
    <lineage>
        <taxon>Bacteria</taxon>
        <taxon>Pseudomonadati</taxon>
        <taxon>Pseudomonadota</taxon>
        <taxon>Betaproteobacteria</taxon>
        <taxon>Burkholderiales</taxon>
        <taxon>Comamonadaceae</taxon>
        <taxon>Acidovorax</taxon>
    </lineage>
</organism>
<dbReference type="EMBL" id="FNQJ01000016">
    <property type="protein sequence ID" value="SEA52228.1"/>
    <property type="molecule type" value="Genomic_DNA"/>
</dbReference>
<name>A0A1H4BVS0_9BURK</name>
<reference evidence="4" key="1">
    <citation type="submission" date="2016-10" db="EMBL/GenBank/DDBJ databases">
        <authorList>
            <person name="Varghese N."/>
            <person name="Submissions S."/>
        </authorList>
    </citation>
    <scope>NUCLEOTIDE SEQUENCE [LARGE SCALE GENOMIC DNA]</scope>
    <source>
        <strain evidence="4">DSM 25157</strain>
    </source>
</reference>
<keyword evidence="1" id="KW-0812">Transmembrane</keyword>
<dbReference type="InterPro" id="IPR024402">
    <property type="entry name" value="DUF2726"/>
</dbReference>
<dbReference type="Proteomes" id="UP000199002">
    <property type="component" value="Unassembled WGS sequence"/>
</dbReference>
<evidence type="ECO:0000313" key="3">
    <source>
        <dbReference type="EMBL" id="SEA52228.1"/>
    </source>
</evidence>
<keyword evidence="1" id="KW-1133">Transmembrane helix</keyword>
<keyword evidence="1" id="KW-0472">Membrane</keyword>
<gene>
    <name evidence="3" type="ORF">SAMN05421875_11612</name>
</gene>
<feature type="transmembrane region" description="Helical" evidence="1">
    <location>
        <begin position="6"/>
        <end position="24"/>
    </location>
</feature>
<keyword evidence="4" id="KW-1185">Reference proteome</keyword>
<evidence type="ECO:0000259" key="2">
    <source>
        <dbReference type="Pfam" id="PF10881"/>
    </source>
</evidence>
<dbReference type="GeneID" id="34232207"/>
<dbReference type="Pfam" id="PF10881">
    <property type="entry name" value="DUF2726"/>
    <property type="match status" value="1"/>
</dbReference>
<evidence type="ECO:0000256" key="1">
    <source>
        <dbReference type="SAM" id="Phobius"/>
    </source>
</evidence>
<dbReference type="AlphaFoldDB" id="A0A1H4BVS0"/>
<feature type="domain" description="DUF2726" evidence="2">
    <location>
        <begin position="49"/>
        <end position="167"/>
    </location>
</feature>
<sequence>MSTASTLLPLAAIGVAAIGGFIFISKLKAAQQQQAEEEQDNEPLSYKAKPILTPNELEFLGRLEAAVPELRICPQVSMGALLEPAISKKENGKKWLATRGTFKQKMIDFVAMDRKTGAVIAIIELDDKTHDADKDAKRDAMLHSAGYKTVRWNSKNKPDTATIRAELLGTS</sequence>
<evidence type="ECO:0000313" key="4">
    <source>
        <dbReference type="Proteomes" id="UP000199002"/>
    </source>
</evidence>
<dbReference type="STRING" id="592050.SAMN05421875_11612"/>
<accession>A0A1H4BVS0</accession>
<protein>
    <recommendedName>
        <fullName evidence="2">DUF2726 domain-containing protein</fullName>
    </recommendedName>
</protein>